<dbReference type="PANTHER" id="PTHR42773">
    <property type="entry name" value="METALLO-BETA-LACTAMASE-RELATED"/>
    <property type="match status" value="1"/>
</dbReference>
<sequence length="329" mass="36474">MHRLSQVAKSPPVCQPAPATRNVRARAATVERKSERQPRPENVEGSFYVDHTCIDCDTCRWMAPETFKRVGNKTAVTDQPEGAQGRHRAFQALLTCPTFSIHCTDKSPGELRSAAESFPTPVEGSSHAYHTGYSSENSYGGTSYLLVREGGNVLVDSPRFDPKLLKQIQSMGGAKYIFLTHRDDVADHVKWAEALACDRIIHRDEANSSQQTNKCEIQLTGEGPWKLPDGGEDVSIVHTPGHTSGHIVLYYHPEQVLFSGDHLMFRSSGEMSIARYYNWYSVDKQLESVAAMGDMDVKILLPGHGRRGTFSDSADRDAKIADVMAREGH</sequence>
<evidence type="ECO:0000313" key="4">
    <source>
        <dbReference type="Proteomes" id="UP001465755"/>
    </source>
</evidence>
<protein>
    <recommendedName>
        <fullName evidence="2">Metallo-beta-lactamase domain-containing protein</fullName>
    </recommendedName>
</protein>
<comment type="caution">
    <text evidence="3">The sequence shown here is derived from an EMBL/GenBank/DDBJ whole genome shotgun (WGS) entry which is preliminary data.</text>
</comment>
<proteinExistence type="predicted"/>
<organism evidence="3 4">
    <name type="scientific">Symbiochloris irregularis</name>
    <dbReference type="NCBI Taxonomy" id="706552"/>
    <lineage>
        <taxon>Eukaryota</taxon>
        <taxon>Viridiplantae</taxon>
        <taxon>Chlorophyta</taxon>
        <taxon>core chlorophytes</taxon>
        <taxon>Trebouxiophyceae</taxon>
        <taxon>Trebouxiales</taxon>
        <taxon>Trebouxiaceae</taxon>
        <taxon>Symbiochloris</taxon>
    </lineage>
</organism>
<dbReference type="SUPFAM" id="SSF56281">
    <property type="entry name" value="Metallo-hydrolase/oxidoreductase"/>
    <property type="match status" value="1"/>
</dbReference>
<dbReference type="Proteomes" id="UP001465755">
    <property type="component" value="Unassembled WGS sequence"/>
</dbReference>
<evidence type="ECO:0000256" key="1">
    <source>
        <dbReference type="SAM" id="MobiDB-lite"/>
    </source>
</evidence>
<dbReference type="SMART" id="SM00849">
    <property type="entry name" value="Lactamase_B"/>
    <property type="match status" value="1"/>
</dbReference>
<dbReference type="Pfam" id="PF13370">
    <property type="entry name" value="Fer4_13"/>
    <property type="match status" value="1"/>
</dbReference>
<dbReference type="EMBL" id="JALJOQ010000018">
    <property type="protein sequence ID" value="KAK9809545.1"/>
    <property type="molecule type" value="Genomic_DNA"/>
</dbReference>
<dbReference type="CDD" id="cd07727">
    <property type="entry name" value="YmaE-like_MBL-fold"/>
    <property type="match status" value="1"/>
</dbReference>
<reference evidence="3 4" key="1">
    <citation type="journal article" date="2024" name="Nat. Commun.">
        <title>Phylogenomics reveals the evolutionary origins of lichenization in chlorophyte algae.</title>
        <authorList>
            <person name="Puginier C."/>
            <person name="Libourel C."/>
            <person name="Otte J."/>
            <person name="Skaloud P."/>
            <person name="Haon M."/>
            <person name="Grisel S."/>
            <person name="Petersen M."/>
            <person name="Berrin J.G."/>
            <person name="Delaux P.M."/>
            <person name="Dal Grande F."/>
            <person name="Keller J."/>
        </authorList>
    </citation>
    <scope>NUCLEOTIDE SEQUENCE [LARGE SCALE GENOMIC DNA]</scope>
    <source>
        <strain evidence="3 4">SAG 2036</strain>
    </source>
</reference>
<evidence type="ECO:0000313" key="3">
    <source>
        <dbReference type="EMBL" id="KAK9809545.1"/>
    </source>
</evidence>
<gene>
    <name evidence="3" type="ORF">WJX73_000237</name>
</gene>
<dbReference type="InterPro" id="IPR036866">
    <property type="entry name" value="RibonucZ/Hydroxyglut_hydro"/>
</dbReference>
<dbReference type="Pfam" id="PF00753">
    <property type="entry name" value="Lactamase_B"/>
    <property type="match status" value="1"/>
</dbReference>
<dbReference type="Gene3D" id="3.30.70.20">
    <property type="match status" value="1"/>
</dbReference>
<feature type="domain" description="Metallo-beta-lactamase" evidence="2">
    <location>
        <begin position="140"/>
        <end position="304"/>
    </location>
</feature>
<keyword evidence="4" id="KW-1185">Reference proteome</keyword>
<accession>A0AAW1PIB7</accession>
<dbReference type="InterPro" id="IPR001279">
    <property type="entry name" value="Metallo-B-lactamas"/>
</dbReference>
<evidence type="ECO:0000259" key="2">
    <source>
        <dbReference type="SMART" id="SM00849"/>
    </source>
</evidence>
<dbReference type="PANTHER" id="PTHR42773:SF1">
    <property type="entry name" value="METALLO-BETA-LACTAMASE FAMILY PROTEIN"/>
    <property type="match status" value="1"/>
</dbReference>
<feature type="region of interest" description="Disordered" evidence="1">
    <location>
        <begin position="1"/>
        <end position="23"/>
    </location>
</feature>
<dbReference type="Gene3D" id="3.60.15.10">
    <property type="entry name" value="Ribonuclease Z/Hydroxyacylglutathione hydrolase-like"/>
    <property type="match status" value="1"/>
</dbReference>
<dbReference type="AlphaFoldDB" id="A0AAW1PIB7"/>
<name>A0AAW1PIB7_9CHLO</name>